<dbReference type="Proteomes" id="UP000325292">
    <property type="component" value="Chromosome"/>
</dbReference>
<evidence type="ECO:0000256" key="9">
    <source>
        <dbReference type="RuleBase" id="RU003662"/>
    </source>
</evidence>
<protein>
    <recommendedName>
        <fullName evidence="8">Tryptophan synthase alpha chain</fullName>
        <ecNumber evidence="8">4.2.1.20</ecNumber>
    </recommendedName>
</protein>
<sequence length="265" mass="27979">MTSSDLTLRGVFARTKGEGRAALIPYVTAGHPHLNDLPQLISALNDAGADIIEIGIPFSDPLADGPVLQHAATQALNNGTKLRDILAQTKEISQSSVPIVYLTYMNPVYHFGVRAFIRAAAQSGVKGLIIPDLPWLESQEVFHDCEAEGISLIPLVAPTSTDAHIASLEIATGFIYGVSLTGVTGVRQDIDSGVESMVARIKRFITQPVAIGFGISTPEHARRIGAVADGVIVGSALVRIIDDAGDEAPQAARAFVASLREALNP</sequence>
<gene>
    <name evidence="8" type="primary">trpA</name>
    <name evidence="10" type="ORF">BXT84_11490</name>
</gene>
<keyword evidence="3 8" id="KW-0028">Amino-acid biosynthesis</keyword>
<evidence type="ECO:0000256" key="1">
    <source>
        <dbReference type="ARBA" id="ARBA00004733"/>
    </source>
</evidence>
<evidence type="ECO:0000256" key="3">
    <source>
        <dbReference type="ARBA" id="ARBA00022605"/>
    </source>
</evidence>
<organism evidence="10 11">
    <name type="scientific">Sulfobacillus thermotolerans</name>
    <dbReference type="NCBI Taxonomy" id="338644"/>
    <lineage>
        <taxon>Bacteria</taxon>
        <taxon>Bacillati</taxon>
        <taxon>Bacillota</taxon>
        <taxon>Clostridia</taxon>
        <taxon>Eubacteriales</taxon>
        <taxon>Clostridiales Family XVII. Incertae Sedis</taxon>
        <taxon>Sulfobacillus</taxon>
    </lineage>
</organism>
<proteinExistence type="inferred from homology"/>
<feature type="active site" description="Proton acceptor" evidence="8">
    <location>
        <position position="53"/>
    </location>
</feature>
<dbReference type="InterPro" id="IPR018204">
    <property type="entry name" value="Trp_synthase_alpha_AS"/>
</dbReference>
<keyword evidence="5 8" id="KW-0057">Aromatic amino acid biosynthesis</keyword>
<keyword evidence="11" id="KW-1185">Reference proteome</keyword>
<dbReference type="EC" id="4.2.1.20" evidence="8"/>
<evidence type="ECO:0000313" key="10">
    <source>
        <dbReference type="EMBL" id="AUW94488.1"/>
    </source>
</evidence>
<dbReference type="InterPro" id="IPR002028">
    <property type="entry name" value="Trp_synthase_suA"/>
</dbReference>
<evidence type="ECO:0000256" key="4">
    <source>
        <dbReference type="ARBA" id="ARBA00022822"/>
    </source>
</evidence>
<name>A0ABM6RSX3_9FIRM</name>
<dbReference type="PROSITE" id="PS00167">
    <property type="entry name" value="TRP_SYNTHASE_ALPHA"/>
    <property type="match status" value="1"/>
</dbReference>
<accession>A0ABM6RSX3</accession>
<reference evidence="10 11" key="1">
    <citation type="journal article" date="2019" name="Sci. Rep.">
        <title>Sulfobacillus thermotolerans: new insights into resistance and metabolic capacities of acidophilic chemolithotrophs.</title>
        <authorList>
            <person name="Panyushkina A.E."/>
            <person name="Babenko V.V."/>
            <person name="Nikitina A.S."/>
            <person name="Selezneva O.V."/>
            <person name="Tsaplina I.A."/>
            <person name="Letarova M.A."/>
            <person name="Kostryukova E.S."/>
            <person name="Letarov A.V."/>
        </authorList>
    </citation>
    <scope>NUCLEOTIDE SEQUENCE [LARGE SCALE GENOMIC DNA]</scope>
    <source>
        <strain evidence="10 11">Kr1</strain>
    </source>
</reference>
<comment type="catalytic activity">
    <reaction evidence="7 8">
        <text>(1S,2R)-1-C-(indol-3-yl)glycerol 3-phosphate + L-serine = D-glyceraldehyde 3-phosphate + L-tryptophan + H2O</text>
        <dbReference type="Rhea" id="RHEA:10532"/>
        <dbReference type="ChEBI" id="CHEBI:15377"/>
        <dbReference type="ChEBI" id="CHEBI:33384"/>
        <dbReference type="ChEBI" id="CHEBI:57912"/>
        <dbReference type="ChEBI" id="CHEBI:58866"/>
        <dbReference type="ChEBI" id="CHEBI:59776"/>
        <dbReference type="EC" id="4.2.1.20"/>
    </reaction>
</comment>
<dbReference type="CDD" id="cd04724">
    <property type="entry name" value="Tryptophan_synthase_alpha"/>
    <property type="match status" value="1"/>
</dbReference>
<evidence type="ECO:0000313" key="11">
    <source>
        <dbReference type="Proteomes" id="UP000325292"/>
    </source>
</evidence>
<comment type="function">
    <text evidence="8">The alpha subunit is responsible for the aldol cleavage of indoleglycerol phosphate to indole and glyceraldehyde 3-phosphate.</text>
</comment>
<dbReference type="HAMAP" id="MF_00131">
    <property type="entry name" value="Trp_synth_alpha"/>
    <property type="match status" value="1"/>
</dbReference>
<evidence type="ECO:0000256" key="6">
    <source>
        <dbReference type="ARBA" id="ARBA00023239"/>
    </source>
</evidence>
<feature type="active site" description="Proton acceptor" evidence="8">
    <location>
        <position position="64"/>
    </location>
</feature>
<comment type="pathway">
    <text evidence="1 8">Amino-acid biosynthesis; L-tryptophan biosynthesis; L-tryptophan from chorismate: step 5/5.</text>
</comment>
<dbReference type="PANTHER" id="PTHR43406">
    <property type="entry name" value="TRYPTOPHAN SYNTHASE, ALPHA CHAIN"/>
    <property type="match status" value="1"/>
</dbReference>
<evidence type="ECO:0000256" key="8">
    <source>
        <dbReference type="HAMAP-Rule" id="MF_00131"/>
    </source>
</evidence>
<evidence type="ECO:0000256" key="2">
    <source>
        <dbReference type="ARBA" id="ARBA00011270"/>
    </source>
</evidence>
<comment type="similarity">
    <text evidence="8 9">Belongs to the TrpA family.</text>
</comment>
<dbReference type="InterPro" id="IPR011060">
    <property type="entry name" value="RibuloseP-bd_barrel"/>
</dbReference>
<dbReference type="NCBIfam" id="TIGR00262">
    <property type="entry name" value="trpA"/>
    <property type="match status" value="1"/>
</dbReference>
<dbReference type="Pfam" id="PF00290">
    <property type="entry name" value="Trp_syntA"/>
    <property type="match status" value="1"/>
</dbReference>
<keyword evidence="4 8" id="KW-0822">Tryptophan biosynthesis</keyword>
<dbReference type="SUPFAM" id="SSF51366">
    <property type="entry name" value="Ribulose-phoshate binding barrel"/>
    <property type="match status" value="1"/>
</dbReference>
<comment type="subunit">
    <text evidence="2 8">Tetramer of two alpha and two beta chains.</text>
</comment>
<dbReference type="InterPro" id="IPR013785">
    <property type="entry name" value="Aldolase_TIM"/>
</dbReference>
<evidence type="ECO:0000256" key="5">
    <source>
        <dbReference type="ARBA" id="ARBA00023141"/>
    </source>
</evidence>
<dbReference type="PANTHER" id="PTHR43406:SF1">
    <property type="entry name" value="TRYPTOPHAN SYNTHASE ALPHA CHAIN, CHLOROPLASTIC"/>
    <property type="match status" value="1"/>
</dbReference>
<keyword evidence="6 8" id="KW-0456">Lyase</keyword>
<evidence type="ECO:0000256" key="7">
    <source>
        <dbReference type="ARBA" id="ARBA00049047"/>
    </source>
</evidence>
<dbReference type="Gene3D" id="3.20.20.70">
    <property type="entry name" value="Aldolase class I"/>
    <property type="match status" value="1"/>
</dbReference>
<dbReference type="EMBL" id="CP019454">
    <property type="protein sequence ID" value="AUW94488.1"/>
    <property type="molecule type" value="Genomic_DNA"/>
</dbReference>